<name>A0A173S381_EUBRA</name>
<dbReference type="STRING" id="39490.ERS852448_00745"/>
<dbReference type="EMBL" id="CYYA01000004">
    <property type="protein sequence ID" value="CUM84720.1"/>
    <property type="molecule type" value="Genomic_DNA"/>
</dbReference>
<dbReference type="HAMAP" id="MF_00024">
    <property type="entry name" value="CobD_CbiB"/>
    <property type="match status" value="1"/>
</dbReference>
<evidence type="ECO:0000313" key="11">
    <source>
        <dbReference type="EMBL" id="MSD14546.1"/>
    </source>
</evidence>
<gene>
    <name evidence="9 11" type="primary">cobD</name>
    <name evidence="10" type="ORF">ERS852448_00745</name>
    <name evidence="11" type="ORF">GKE72_00325</name>
</gene>
<dbReference type="UniPathway" id="UPA00148"/>
<evidence type="ECO:0000313" key="10">
    <source>
        <dbReference type="EMBL" id="CUM84720.1"/>
    </source>
</evidence>
<dbReference type="InterPro" id="IPR004485">
    <property type="entry name" value="Cobalamin_biosynth_CobD/CbiB"/>
</dbReference>
<keyword evidence="6 9" id="KW-0812">Transmembrane</keyword>
<evidence type="ECO:0000313" key="13">
    <source>
        <dbReference type="Proteomes" id="UP000431304"/>
    </source>
</evidence>
<feature type="transmembrane region" description="Helical" evidence="9">
    <location>
        <begin position="211"/>
        <end position="229"/>
    </location>
</feature>
<dbReference type="GO" id="GO:0048472">
    <property type="term" value="F:threonine-phosphate decarboxylase activity"/>
    <property type="evidence" value="ECO:0007669"/>
    <property type="project" value="InterPro"/>
</dbReference>
<comment type="similarity">
    <text evidence="3 9">Belongs to the CobD/CbiB family.</text>
</comment>
<evidence type="ECO:0000256" key="3">
    <source>
        <dbReference type="ARBA" id="ARBA00006263"/>
    </source>
</evidence>
<dbReference type="Pfam" id="PF03186">
    <property type="entry name" value="CobD_Cbib"/>
    <property type="match status" value="1"/>
</dbReference>
<dbReference type="Proteomes" id="UP000095492">
    <property type="component" value="Unassembled WGS sequence"/>
</dbReference>
<reference evidence="10 12" key="1">
    <citation type="submission" date="2015-09" db="EMBL/GenBank/DDBJ databases">
        <authorList>
            <consortium name="Pathogen Informatics"/>
        </authorList>
    </citation>
    <scope>NUCLEOTIDE SEQUENCE [LARGE SCALE GENOMIC DNA]</scope>
    <source>
        <strain evidence="10 12">2789STDY5608891</strain>
    </source>
</reference>
<keyword evidence="5 9" id="KW-0169">Cobalamin biosynthesis</keyword>
<keyword evidence="4 9" id="KW-1003">Cell membrane</keyword>
<evidence type="ECO:0000256" key="8">
    <source>
        <dbReference type="ARBA" id="ARBA00023136"/>
    </source>
</evidence>
<dbReference type="Proteomes" id="UP000431304">
    <property type="component" value="Unassembled WGS sequence"/>
</dbReference>
<dbReference type="EMBL" id="WKRA01000001">
    <property type="protein sequence ID" value="MSD14546.1"/>
    <property type="molecule type" value="Genomic_DNA"/>
</dbReference>
<dbReference type="PANTHER" id="PTHR34308">
    <property type="entry name" value="COBALAMIN BIOSYNTHESIS PROTEIN CBIB"/>
    <property type="match status" value="1"/>
</dbReference>
<evidence type="ECO:0000256" key="4">
    <source>
        <dbReference type="ARBA" id="ARBA00022475"/>
    </source>
</evidence>
<proteinExistence type="inferred from homology"/>
<evidence type="ECO:0000256" key="9">
    <source>
        <dbReference type="HAMAP-Rule" id="MF_00024"/>
    </source>
</evidence>
<keyword evidence="7 9" id="KW-1133">Transmembrane helix</keyword>
<evidence type="ECO:0000313" key="12">
    <source>
        <dbReference type="Proteomes" id="UP000095492"/>
    </source>
</evidence>
<dbReference type="GeneID" id="42785753"/>
<keyword evidence="8 9" id="KW-0472">Membrane</keyword>
<organism evidence="10 12">
    <name type="scientific">Eubacterium ramulus</name>
    <dbReference type="NCBI Taxonomy" id="39490"/>
    <lineage>
        <taxon>Bacteria</taxon>
        <taxon>Bacillati</taxon>
        <taxon>Bacillota</taxon>
        <taxon>Clostridia</taxon>
        <taxon>Eubacteriales</taxon>
        <taxon>Eubacteriaceae</taxon>
        <taxon>Eubacterium</taxon>
    </lineage>
</organism>
<dbReference type="NCBIfam" id="TIGR00380">
    <property type="entry name" value="cobal_cbiB"/>
    <property type="match status" value="1"/>
</dbReference>
<dbReference type="RefSeq" id="WP_021738220.1">
    <property type="nucleotide sequence ID" value="NZ_CABKSU010000025.1"/>
</dbReference>
<accession>A0A173S381</accession>
<feature type="transmembrane region" description="Helical" evidence="9">
    <location>
        <begin position="52"/>
        <end position="76"/>
    </location>
</feature>
<sequence length="323" mass="35564">MYIYTTIAALVAGYVLDLCIGDPHGMWHPICFVGNLISFFEKRLRRGRSERADLAGGVLLVILVTGISTAIPFGILFLCYRLWFWLGFAVEVYMCYTVLATKSLKTESMKVAEALEQEGLEAGRYAVSMIVGRDTKELTETGVVKAAVETVAENTSDGILAPMFYMVIGGPVLGYFYKAVNTMDSMVGYKNDKFLYFGRAAAKFDDVMNFLPSRISGILMVLAAPLVKLDGKNAWKIFKRDRLCHASPNSAQTESVMAGALQVQLAGDAWYFGKKHEKPTIGDPIRPVEIADIARANRLLYAASALGMIVFNGIKIILLLLLL</sequence>
<evidence type="ECO:0000256" key="5">
    <source>
        <dbReference type="ARBA" id="ARBA00022573"/>
    </source>
</evidence>
<dbReference type="AlphaFoldDB" id="A0A173S381"/>
<dbReference type="OrthoDB" id="9811967at2"/>
<dbReference type="GO" id="GO:0005886">
    <property type="term" value="C:plasma membrane"/>
    <property type="evidence" value="ECO:0007669"/>
    <property type="project" value="UniProtKB-SubCell"/>
</dbReference>
<dbReference type="GO" id="GO:0009236">
    <property type="term" value="P:cobalamin biosynthetic process"/>
    <property type="evidence" value="ECO:0007669"/>
    <property type="project" value="UniProtKB-UniRule"/>
</dbReference>
<comment type="pathway">
    <text evidence="2 9">Cofactor biosynthesis; adenosylcobalamin biosynthesis.</text>
</comment>
<evidence type="ECO:0000256" key="6">
    <source>
        <dbReference type="ARBA" id="ARBA00022692"/>
    </source>
</evidence>
<dbReference type="PANTHER" id="PTHR34308:SF1">
    <property type="entry name" value="COBALAMIN BIOSYNTHESIS PROTEIN CBIB"/>
    <property type="match status" value="1"/>
</dbReference>
<feature type="transmembrane region" description="Helical" evidence="9">
    <location>
        <begin position="159"/>
        <end position="177"/>
    </location>
</feature>
<reference evidence="11 13" key="2">
    <citation type="journal article" date="2019" name="Nat. Med.">
        <title>A library of human gut bacterial isolates paired with longitudinal multiomics data enables mechanistic microbiome research.</title>
        <authorList>
            <person name="Poyet M."/>
            <person name="Groussin M."/>
            <person name="Gibbons S.M."/>
            <person name="Avila-Pacheco J."/>
            <person name="Jiang X."/>
            <person name="Kearney S.M."/>
            <person name="Perrotta A.R."/>
            <person name="Berdy B."/>
            <person name="Zhao S."/>
            <person name="Lieberman T.D."/>
            <person name="Swanson P.K."/>
            <person name="Smith M."/>
            <person name="Roesemann S."/>
            <person name="Alexander J.E."/>
            <person name="Rich S.A."/>
            <person name="Livny J."/>
            <person name="Vlamakis H."/>
            <person name="Clish C."/>
            <person name="Bullock K."/>
            <person name="Deik A."/>
            <person name="Scott J."/>
            <person name="Pierce K.A."/>
            <person name="Xavier R.J."/>
            <person name="Alm E.J."/>
        </authorList>
    </citation>
    <scope>NUCLEOTIDE SEQUENCE [LARGE SCALE GENOMIC DNA]</scope>
    <source>
        <strain evidence="11 13">BIOML-A3</strain>
    </source>
</reference>
<feature type="transmembrane region" description="Helical" evidence="9">
    <location>
        <begin position="82"/>
        <end position="100"/>
    </location>
</feature>
<protein>
    <recommendedName>
        <fullName evidence="9">Cobalamin biosynthesis protein CobD</fullName>
    </recommendedName>
</protein>
<evidence type="ECO:0000256" key="1">
    <source>
        <dbReference type="ARBA" id="ARBA00004651"/>
    </source>
</evidence>
<evidence type="ECO:0000256" key="2">
    <source>
        <dbReference type="ARBA" id="ARBA00004953"/>
    </source>
</evidence>
<comment type="subcellular location">
    <subcellularLocation>
        <location evidence="1 9">Cell membrane</location>
        <topology evidence="1 9">Multi-pass membrane protein</topology>
    </subcellularLocation>
</comment>
<dbReference type="GO" id="GO:0015420">
    <property type="term" value="F:ABC-type vitamin B12 transporter activity"/>
    <property type="evidence" value="ECO:0007669"/>
    <property type="project" value="UniProtKB-UniRule"/>
</dbReference>
<feature type="transmembrane region" description="Helical" evidence="9">
    <location>
        <begin position="299"/>
        <end position="322"/>
    </location>
</feature>
<comment type="function">
    <text evidence="9">Converts cobyric acid to cobinamide by the addition of aminopropanol on the F carboxylic group.</text>
</comment>
<evidence type="ECO:0000256" key="7">
    <source>
        <dbReference type="ARBA" id="ARBA00022989"/>
    </source>
</evidence>